<evidence type="ECO:0000259" key="2">
    <source>
        <dbReference type="Pfam" id="PF06054"/>
    </source>
</evidence>
<evidence type="ECO:0000313" key="5">
    <source>
        <dbReference type="Proteomes" id="UP000239650"/>
    </source>
</evidence>
<feature type="domain" description="Competence protein CoiA-like N-terminal" evidence="3">
    <location>
        <begin position="39"/>
        <end position="67"/>
    </location>
</feature>
<dbReference type="InterPro" id="IPR057253">
    <property type="entry name" value="CoiA-like_N"/>
</dbReference>
<evidence type="ECO:0000259" key="3">
    <source>
        <dbReference type="Pfam" id="PF25164"/>
    </source>
</evidence>
<dbReference type="EMBL" id="OKRC01000003">
    <property type="protein sequence ID" value="SPE20503.1"/>
    <property type="molecule type" value="Genomic_DNA"/>
</dbReference>
<reference evidence="4 5" key="1">
    <citation type="submission" date="2018-02" db="EMBL/GenBank/DDBJ databases">
        <authorList>
            <person name="Rodrigo-Torres L."/>
            <person name="Arahal R. D."/>
            <person name="Lucena T."/>
        </authorList>
    </citation>
    <scope>NUCLEOTIDE SEQUENCE [LARGE SCALE GENOMIC DNA]</scope>
    <source>
        <strain evidence="4 5">CECT 9267</strain>
    </source>
</reference>
<sequence>MNNQLAFLRIFSWGVLMKMALNLAGQLVSAGDAVLLGSGQYFCPRCQKPVQLKGGQQTVPYFAHQTKVVGGGGESDAHQTGKVAIAALANALGWQADFELVVNPEQRADVYLTKPNCESQVIEYQCSPLTPTQLLKRTQGYHASGLAVTWIVGDRFRFKSRHLSRQQLAFLNYCPAWGFYLVCYSTQLHCWVLQHHVVALEFQGYQWRTQYFKPRQLVAFLSKNRLLKPINIQNMPIDWQRARLMQRLKLRDERFVRLQQFCYQQGTLLQKAPDWCFYQSVVPPLYQQNQFESRLKWWLAEQPVTTFSQFCPTLNQPLIGQQAFRDWSTCRLQQALRAKK</sequence>
<feature type="signal peptide" evidence="1">
    <location>
        <begin position="1"/>
        <end position="30"/>
    </location>
</feature>
<evidence type="ECO:0000256" key="1">
    <source>
        <dbReference type="SAM" id="SignalP"/>
    </source>
</evidence>
<keyword evidence="1" id="KW-0732">Signal</keyword>
<name>A0AAE8J611_LATSK</name>
<feature type="domain" description="Competence protein CoiA nuclease-like" evidence="2">
    <location>
        <begin position="74"/>
        <end position="215"/>
    </location>
</feature>
<comment type="caution">
    <text evidence="4">The sequence shown here is derived from an EMBL/GenBank/DDBJ whole genome shotgun (WGS) entry which is preliminary data.</text>
</comment>
<evidence type="ECO:0000313" key="4">
    <source>
        <dbReference type="EMBL" id="SPE20503.1"/>
    </source>
</evidence>
<dbReference type="Pfam" id="PF25164">
    <property type="entry name" value="CoiA_N"/>
    <property type="match status" value="1"/>
</dbReference>
<accession>A0AAE8J611</accession>
<dbReference type="Pfam" id="PF06054">
    <property type="entry name" value="CoiA_nuc"/>
    <property type="match status" value="1"/>
</dbReference>
<dbReference type="InterPro" id="IPR010330">
    <property type="entry name" value="CoiA_nuc"/>
</dbReference>
<organism evidence="4 5">
    <name type="scientific">Latilactobacillus sakei</name>
    <name type="common">Lactobacillus sakei</name>
    <dbReference type="NCBI Taxonomy" id="1599"/>
    <lineage>
        <taxon>Bacteria</taxon>
        <taxon>Bacillati</taxon>
        <taxon>Bacillota</taxon>
        <taxon>Bacilli</taxon>
        <taxon>Lactobacillales</taxon>
        <taxon>Lactobacillaceae</taxon>
        <taxon>Latilactobacillus</taxon>
    </lineage>
</organism>
<protein>
    <submittedName>
        <fullName evidence="4">Competence protein CoiA-like family protein</fullName>
    </submittedName>
</protein>
<dbReference type="AlphaFoldDB" id="A0AAE8J611"/>
<dbReference type="Proteomes" id="UP000239650">
    <property type="component" value="Unassembled WGS sequence"/>
</dbReference>
<feature type="chain" id="PRO_5042207717" evidence="1">
    <location>
        <begin position="31"/>
        <end position="340"/>
    </location>
</feature>
<gene>
    <name evidence="4" type="ORF">LAS9267_00889</name>
</gene>
<proteinExistence type="predicted"/>